<sequence>MHRLGSEKELKNSGRFMPFVHHSPYAHSAMRKNKAFLRHRSKKNCWVSKAMAKARISNSNDGRAAVAFVDLKNFVLTEGGATFE</sequence>
<dbReference type="WBParaSite" id="ES5_v2.g6507.t1">
    <property type="protein sequence ID" value="ES5_v2.g6507.t1"/>
    <property type="gene ID" value="ES5_v2.g6507"/>
</dbReference>
<organism evidence="1 2">
    <name type="scientific">Panagrolaimus sp. ES5</name>
    <dbReference type="NCBI Taxonomy" id="591445"/>
    <lineage>
        <taxon>Eukaryota</taxon>
        <taxon>Metazoa</taxon>
        <taxon>Ecdysozoa</taxon>
        <taxon>Nematoda</taxon>
        <taxon>Chromadorea</taxon>
        <taxon>Rhabditida</taxon>
        <taxon>Tylenchina</taxon>
        <taxon>Panagrolaimomorpha</taxon>
        <taxon>Panagrolaimoidea</taxon>
        <taxon>Panagrolaimidae</taxon>
        <taxon>Panagrolaimus</taxon>
    </lineage>
</organism>
<name>A0AC34GQ59_9BILA</name>
<evidence type="ECO:0000313" key="1">
    <source>
        <dbReference type="Proteomes" id="UP000887579"/>
    </source>
</evidence>
<evidence type="ECO:0000313" key="2">
    <source>
        <dbReference type="WBParaSite" id="ES5_v2.g6507.t1"/>
    </source>
</evidence>
<proteinExistence type="predicted"/>
<accession>A0AC34GQ59</accession>
<dbReference type="Proteomes" id="UP000887579">
    <property type="component" value="Unplaced"/>
</dbReference>
<protein>
    <submittedName>
        <fullName evidence="2">Uncharacterized protein</fullName>
    </submittedName>
</protein>
<reference evidence="2" key="1">
    <citation type="submission" date="2022-11" db="UniProtKB">
        <authorList>
            <consortium name="WormBaseParasite"/>
        </authorList>
    </citation>
    <scope>IDENTIFICATION</scope>
</reference>